<keyword evidence="1" id="KW-0479">Metal-binding</keyword>
<feature type="binding site" evidence="1">
    <location>
        <begin position="53"/>
        <end position="57"/>
    </location>
    <ligand>
        <name>(6S)-NADPHX</name>
        <dbReference type="ChEBI" id="CHEBI:64076"/>
    </ligand>
</feature>
<comment type="caution">
    <text evidence="1">Lacks conserved residue(s) required for the propagation of feature annotation.</text>
</comment>
<dbReference type="PROSITE" id="PS51385">
    <property type="entry name" value="YJEF_N"/>
    <property type="match status" value="1"/>
</dbReference>
<proteinExistence type="inferred from homology"/>
<comment type="similarity">
    <text evidence="1">Belongs to the NnrE/AIBP family.</text>
</comment>
<dbReference type="Proteomes" id="UP001157034">
    <property type="component" value="Unassembled WGS sequence"/>
</dbReference>
<dbReference type="NCBIfam" id="TIGR00197">
    <property type="entry name" value="yjeF_nterm"/>
    <property type="match status" value="1"/>
</dbReference>
<comment type="function">
    <text evidence="1">Catalyzes the epimerization of the S- and R-forms of NAD(P)HX, a damaged form of NAD(P)H that is a result of enzymatic or heat-dependent hydration. This is a prerequisite for the S-specific NAD(P)H-hydrate dehydratase to allow the repair of both epimers of NAD(P)HX.</text>
</comment>
<keyword evidence="1" id="KW-0630">Potassium</keyword>
<keyword evidence="1" id="KW-0520">NAD</keyword>
<comment type="catalytic activity">
    <reaction evidence="1">
        <text>(6R)-NADPHX = (6S)-NADPHX</text>
        <dbReference type="Rhea" id="RHEA:32227"/>
        <dbReference type="ChEBI" id="CHEBI:64076"/>
        <dbReference type="ChEBI" id="CHEBI:64077"/>
        <dbReference type="EC" id="5.1.99.6"/>
    </reaction>
</comment>
<keyword evidence="1" id="KW-0413">Isomerase</keyword>
<dbReference type="EMBL" id="BSVB01000001">
    <property type="protein sequence ID" value="GMA93447.1"/>
    <property type="molecule type" value="Genomic_DNA"/>
</dbReference>
<evidence type="ECO:0000313" key="3">
    <source>
        <dbReference type="EMBL" id="GMA93447.1"/>
    </source>
</evidence>
<dbReference type="SUPFAM" id="SSF64153">
    <property type="entry name" value="YjeF N-terminal domain-like"/>
    <property type="match status" value="1"/>
</dbReference>
<keyword evidence="1" id="KW-0547">Nucleotide-binding</keyword>
<evidence type="ECO:0000313" key="4">
    <source>
        <dbReference type="Proteomes" id="UP001157034"/>
    </source>
</evidence>
<feature type="binding site" evidence="1">
    <location>
        <position position="54"/>
    </location>
    <ligand>
        <name>K(+)</name>
        <dbReference type="ChEBI" id="CHEBI:29103"/>
    </ligand>
</feature>
<dbReference type="RefSeq" id="WP_284252253.1">
    <property type="nucleotide sequence ID" value="NZ_BAAAQO010000006.1"/>
</dbReference>
<comment type="caution">
    <text evidence="3">The sequence shown here is derived from an EMBL/GenBank/DDBJ whole genome shotgun (WGS) entry which is preliminary data.</text>
</comment>
<comment type="cofactor">
    <cofactor evidence="1">
        <name>K(+)</name>
        <dbReference type="ChEBI" id="CHEBI:29103"/>
    </cofactor>
    <text evidence="1">Binds 1 potassium ion per subunit.</text>
</comment>
<dbReference type="EC" id="5.1.99.6" evidence="1"/>
<reference evidence="4" key="1">
    <citation type="journal article" date="2019" name="Int. J. Syst. Evol. Microbiol.">
        <title>The Global Catalogue of Microorganisms (GCM) 10K type strain sequencing project: providing services to taxonomists for standard genome sequencing and annotation.</title>
        <authorList>
            <consortium name="The Broad Institute Genomics Platform"/>
            <consortium name="The Broad Institute Genome Sequencing Center for Infectious Disease"/>
            <person name="Wu L."/>
            <person name="Ma J."/>
        </authorList>
    </citation>
    <scope>NUCLEOTIDE SEQUENCE [LARGE SCALE GENOMIC DNA]</scope>
    <source>
        <strain evidence="4">NBRC 108894</strain>
    </source>
</reference>
<feature type="binding site" evidence="1">
    <location>
        <position position="113"/>
    </location>
    <ligand>
        <name>K(+)</name>
        <dbReference type="ChEBI" id="CHEBI:29103"/>
    </ligand>
</feature>
<dbReference type="InterPro" id="IPR004443">
    <property type="entry name" value="YjeF_N_dom"/>
</dbReference>
<evidence type="ECO:0000259" key="2">
    <source>
        <dbReference type="PROSITE" id="PS51385"/>
    </source>
</evidence>
<name>A0ABQ6JYP4_9MICO</name>
<comment type="catalytic activity">
    <reaction evidence="1">
        <text>(6R)-NADHX = (6S)-NADHX</text>
        <dbReference type="Rhea" id="RHEA:32215"/>
        <dbReference type="ChEBI" id="CHEBI:64074"/>
        <dbReference type="ChEBI" id="CHEBI:64075"/>
        <dbReference type="EC" id="5.1.99.6"/>
    </reaction>
</comment>
<keyword evidence="4" id="KW-1185">Reference proteome</keyword>
<gene>
    <name evidence="1" type="primary">nnrE</name>
    <name evidence="3" type="ORF">GCM10025881_02710</name>
</gene>
<evidence type="ECO:0000256" key="1">
    <source>
        <dbReference type="HAMAP-Rule" id="MF_01966"/>
    </source>
</evidence>
<feature type="domain" description="YjeF N-terminal" evidence="2">
    <location>
        <begin position="7"/>
        <end position="206"/>
    </location>
</feature>
<sequence length="209" mass="20755">MDSAPAYRAADIRAAERPLLDAGVPLMARAAAGLATELRRLAGPLLVLAGSGNNGGDALFAAASLVAEGRTTRIVVLGDRVHTAGLDAALAAGATRHDPVEALGLAHGAVVVDGILGTGSAGCPALRGSARDVVEALRPLAPTVVAVDLPSGVDPDTGDVPDPAVLRAAVTVTFGALKPGLLREPGAGYAGRVVLVDIGLDLSRFTPAS</sequence>
<dbReference type="Gene3D" id="3.40.50.10260">
    <property type="entry name" value="YjeF N-terminal domain"/>
    <property type="match status" value="1"/>
</dbReference>
<accession>A0ABQ6JYP4</accession>
<feature type="binding site" evidence="1">
    <location>
        <position position="148"/>
    </location>
    <ligand>
        <name>(6S)-NADPHX</name>
        <dbReference type="ChEBI" id="CHEBI:64076"/>
    </ligand>
</feature>
<dbReference type="Pfam" id="PF03853">
    <property type="entry name" value="YjeF_N"/>
    <property type="match status" value="1"/>
</dbReference>
<feature type="binding site" evidence="1">
    <location>
        <position position="151"/>
    </location>
    <ligand>
        <name>K(+)</name>
        <dbReference type="ChEBI" id="CHEBI:29103"/>
    </ligand>
</feature>
<protein>
    <recommendedName>
        <fullName evidence="1">NAD(P)H-hydrate epimerase</fullName>
        <ecNumber evidence="1">5.1.99.6</ecNumber>
    </recommendedName>
    <alternativeName>
        <fullName evidence="1">NAD(P)HX epimerase</fullName>
    </alternativeName>
</protein>
<dbReference type="InterPro" id="IPR036652">
    <property type="entry name" value="YjeF_N_dom_sf"/>
</dbReference>
<organism evidence="3 4">
    <name type="scientific">Pseudolysinimonas kribbensis</name>
    <dbReference type="NCBI Taxonomy" id="433641"/>
    <lineage>
        <taxon>Bacteria</taxon>
        <taxon>Bacillati</taxon>
        <taxon>Actinomycetota</taxon>
        <taxon>Actinomycetes</taxon>
        <taxon>Micrococcales</taxon>
        <taxon>Microbacteriaceae</taxon>
        <taxon>Pseudolysinimonas</taxon>
    </lineage>
</organism>
<keyword evidence="1" id="KW-0521">NADP</keyword>
<dbReference type="HAMAP" id="MF_01966">
    <property type="entry name" value="NADHX_epimerase"/>
    <property type="match status" value="1"/>
</dbReference>